<accession>A0A0N9SJT4</accession>
<name>A0A0N9SJT4_9CAUD</name>
<dbReference type="OrthoDB" id="18195at10239"/>
<keyword evidence="2" id="KW-1185">Reference proteome</keyword>
<dbReference type="GeneID" id="26626604"/>
<protein>
    <recommendedName>
        <fullName evidence="3">Phage protein</fullName>
    </recommendedName>
</protein>
<dbReference type="Proteomes" id="UP000202424">
    <property type="component" value="Segment"/>
</dbReference>
<dbReference type="KEGG" id="vg:26626604"/>
<evidence type="ECO:0000313" key="2">
    <source>
        <dbReference type="Proteomes" id="UP000202424"/>
    </source>
</evidence>
<dbReference type="EMBL" id="KT454805">
    <property type="protein sequence ID" value="ALH47054.1"/>
    <property type="molecule type" value="Genomic_DNA"/>
</dbReference>
<dbReference type="RefSeq" id="YP_009199414.1">
    <property type="nucleotide sequence ID" value="NC_028808.2"/>
</dbReference>
<organism evidence="1 2">
    <name type="scientific">Escherichia phage phiSUSP1</name>
    <dbReference type="NCBI Taxonomy" id="1718606"/>
    <lineage>
        <taxon>Viruses</taxon>
        <taxon>Duplodnaviria</taxon>
        <taxon>Heunggongvirae</taxon>
        <taxon>Uroviricota</taxon>
        <taxon>Caudoviricetes</taxon>
        <taxon>Andersonviridae</taxon>
        <taxon>Ounavirinae</taxon>
        <taxon>Mooglevirus</taxon>
        <taxon>Mooglevirus susp1</taxon>
        <taxon>Suspvirus SUSP1</taxon>
    </lineage>
</organism>
<proteinExistence type="predicted"/>
<sequence length="104" mass="11380">MADAVRWATDDVDADGNQLKVLPPPEIQATGLLRGEPMGRQWYNYILNYLLERANGTTAIVGEVRSFATEQPDLVSAGWNLINTVTGTAPTSTTNQYTYEFIGG</sequence>
<evidence type="ECO:0000313" key="1">
    <source>
        <dbReference type="EMBL" id="ALH47054.1"/>
    </source>
</evidence>
<evidence type="ECO:0008006" key="3">
    <source>
        <dbReference type="Google" id="ProtNLM"/>
    </source>
</evidence>
<reference evidence="1 2" key="1">
    <citation type="journal article" date="2017" name="MBio">
        <title>Novel 'Superspreader' Bacteriophages Promote Horizontal Gene Transfer by Transformation.</title>
        <authorList>
            <person name="Keen E.C."/>
            <person name="Bliskovsky V.V."/>
            <person name="Malagon F."/>
            <person name="Baker J.D."/>
            <person name="Prince J.S."/>
            <person name="Klaus J.S."/>
            <person name="Adhya S.L."/>
        </authorList>
    </citation>
    <scope>NUCLEOTIDE SEQUENCE [LARGE SCALE GENOMIC DNA]</scope>
</reference>